<dbReference type="NCBIfam" id="TIGR03696">
    <property type="entry name" value="Rhs_assc_core"/>
    <property type="match status" value="1"/>
</dbReference>
<dbReference type="KEGG" id="masz:C9I28_22890"/>
<evidence type="ECO:0000259" key="2">
    <source>
        <dbReference type="Pfam" id="PF03527"/>
    </source>
</evidence>
<evidence type="ECO:0000313" key="4">
    <source>
        <dbReference type="Proteomes" id="UP000240505"/>
    </source>
</evidence>
<dbReference type="AlphaFoldDB" id="A0A2R4CFB9"/>
<protein>
    <recommendedName>
        <fullName evidence="2">RHS protein conserved region domain-containing protein</fullName>
    </recommendedName>
</protein>
<dbReference type="InterPro" id="IPR022385">
    <property type="entry name" value="Rhs_assc_core"/>
</dbReference>
<dbReference type="Proteomes" id="UP000240505">
    <property type="component" value="Chromosome"/>
</dbReference>
<feature type="domain" description="RHS protein conserved region" evidence="2">
    <location>
        <begin position="52"/>
        <end position="85"/>
    </location>
</feature>
<evidence type="ECO:0000256" key="1">
    <source>
        <dbReference type="SAM" id="MobiDB-lite"/>
    </source>
</evidence>
<dbReference type="PANTHER" id="PTHR32305:SF15">
    <property type="entry name" value="PROTEIN RHSA-RELATED"/>
    <property type="match status" value="1"/>
</dbReference>
<dbReference type="Gene3D" id="2.180.10.10">
    <property type="entry name" value="RHS repeat-associated core"/>
    <property type="match status" value="1"/>
</dbReference>
<dbReference type="EMBL" id="CP028324">
    <property type="protein sequence ID" value="AVR98168.1"/>
    <property type="molecule type" value="Genomic_DNA"/>
</dbReference>
<feature type="region of interest" description="Disordered" evidence="1">
    <location>
        <begin position="157"/>
        <end position="182"/>
    </location>
</feature>
<dbReference type="PANTHER" id="PTHR32305">
    <property type="match status" value="1"/>
</dbReference>
<dbReference type="PRINTS" id="PR00394">
    <property type="entry name" value="RHSPROTEIN"/>
</dbReference>
<evidence type="ECO:0000313" key="3">
    <source>
        <dbReference type="EMBL" id="AVR98168.1"/>
    </source>
</evidence>
<dbReference type="Pfam" id="PF03527">
    <property type="entry name" value="RHS"/>
    <property type="match status" value="1"/>
</dbReference>
<proteinExistence type="predicted"/>
<feature type="compositionally biased region" description="Polar residues" evidence="1">
    <location>
        <begin position="167"/>
        <end position="178"/>
    </location>
</feature>
<keyword evidence="4" id="KW-1185">Reference proteome</keyword>
<dbReference type="InterPro" id="IPR050708">
    <property type="entry name" value="T6SS_VgrG/RHS"/>
</dbReference>
<sequence>MQAMRSQALQLPPTTDVKALMAANYGKYNIALDPLWNGEYEQEAEPFGKDEIAFYQCDHLGTPQELTDHEGKVAWSAQYKAWGEAKKAISDAARNAGMLNAVRFQGQYEDEETGLFYNRFRYYDPDTGRYLAQDPIRMAGGKNFYQYSPNSTGWIDPLGLNKKRKPSQNSQQTNNTSPPADGCTCECPGWTSHGGKHVANKNRPWSEIIEGTKSGAAKYKPGVDIQALEMAAWDTGTPARGSTVNRGYKVKSYDYVIGASEGKESRWLKIECSAGVVHGHPITEAEYRMRGGR</sequence>
<accession>A0A2R4CFB9</accession>
<organism evidence="3 4">
    <name type="scientific">Pseudoduganella armeniaca</name>
    <dbReference type="NCBI Taxonomy" id="2072590"/>
    <lineage>
        <taxon>Bacteria</taxon>
        <taxon>Pseudomonadati</taxon>
        <taxon>Pseudomonadota</taxon>
        <taxon>Betaproteobacteria</taxon>
        <taxon>Burkholderiales</taxon>
        <taxon>Oxalobacteraceae</taxon>
        <taxon>Telluria group</taxon>
        <taxon>Pseudoduganella</taxon>
    </lineage>
</organism>
<dbReference type="InterPro" id="IPR001826">
    <property type="entry name" value="RHS"/>
</dbReference>
<reference evidence="3 4" key="1">
    <citation type="submission" date="2018-03" db="EMBL/GenBank/DDBJ databases">
        <title>Massilia armeniaca sp. nov., isolated from desert soil.</title>
        <authorList>
            <person name="Huang H."/>
            <person name="Ren M."/>
        </authorList>
    </citation>
    <scope>NUCLEOTIDE SEQUENCE [LARGE SCALE GENOMIC DNA]</scope>
    <source>
        <strain evidence="3 4">ZMN-3</strain>
    </source>
</reference>
<name>A0A2R4CFB9_9BURK</name>
<gene>
    <name evidence="3" type="ORF">C9I28_22890</name>
</gene>